<keyword evidence="3" id="KW-1185">Reference proteome</keyword>
<dbReference type="AlphaFoldDB" id="A0A6N9HN04"/>
<evidence type="ECO:0000313" key="3">
    <source>
        <dbReference type="Proteomes" id="UP000448575"/>
    </source>
</evidence>
<dbReference type="EMBL" id="WWCJ01000022">
    <property type="protein sequence ID" value="MYN04900.1"/>
    <property type="molecule type" value="Genomic_DNA"/>
</dbReference>
<feature type="transmembrane region" description="Helical" evidence="1">
    <location>
        <begin position="12"/>
        <end position="34"/>
    </location>
</feature>
<dbReference type="RefSeq" id="WP_161027854.1">
    <property type="nucleotide sequence ID" value="NZ_WWCJ01000022.1"/>
</dbReference>
<keyword evidence="1" id="KW-0812">Transmembrane</keyword>
<evidence type="ECO:0000313" key="2">
    <source>
        <dbReference type="EMBL" id="MYN04900.1"/>
    </source>
</evidence>
<organism evidence="2 3">
    <name type="scientific">Pseudoduganella guangdongensis</name>
    <dbReference type="NCBI Taxonomy" id="2692179"/>
    <lineage>
        <taxon>Bacteria</taxon>
        <taxon>Pseudomonadati</taxon>
        <taxon>Pseudomonadota</taxon>
        <taxon>Betaproteobacteria</taxon>
        <taxon>Burkholderiales</taxon>
        <taxon>Oxalobacteraceae</taxon>
        <taxon>Telluria group</taxon>
        <taxon>Pseudoduganella</taxon>
    </lineage>
</organism>
<keyword evidence="1" id="KW-0472">Membrane</keyword>
<gene>
    <name evidence="2" type="ORF">GTP41_22650</name>
</gene>
<keyword evidence="1" id="KW-1133">Transmembrane helix</keyword>
<dbReference type="Proteomes" id="UP000448575">
    <property type="component" value="Unassembled WGS sequence"/>
</dbReference>
<proteinExistence type="predicted"/>
<sequence>MHQLTSIGARQRGATLLELVLGVGIVSFTLALGVPSMSHWLQTNKAKATGEFYADGLATARRQAQSHNARSRIVLSENAANGQYNWQIDICFPQPDAQCTTDSAGWSTVDKPAANDPQGAQGYKSVFRSAVSLPPATVAAPVLQPASAREIYFTELGWVDPAVEDRLQSIRLNPGDDFKDDVPTVALVVTLSGMTTKCDPTRGSGDSRACPE</sequence>
<protein>
    <submittedName>
        <fullName evidence="2">Prepilin-type cleavage/methylation domain-containing protein</fullName>
    </submittedName>
</protein>
<reference evidence="2 3" key="1">
    <citation type="submission" date="2019-12" db="EMBL/GenBank/DDBJ databases">
        <title>Novel species isolated from a subtropical stream in China.</title>
        <authorList>
            <person name="Lu H."/>
        </authorList>
    </citation>
    <scope>NUCLEOTIDE SEQUENCE [LARGE SCALE GENOMIC DNA]</scope>
    <source>
        <strain evidence="2 3">DS3</strain>
    </source>
</reference>
<name>A0A6N9HN04_9BURK</name>
<evidence type="ECO:0000256" key="1">
    <source>
        <dbReference type="SAM" id="Phobius"/>
    </source>
</evidence>
<dbReference type="InterPro" id="IPR045584">
    <property type="entry name" value="Pilin-like"/>
</dbReference>
<comment type="caution">
    <text evidence="2">The sequence shown here is derived from an EMBL/GenBank/DDBJ whole genome shotgun (WGS) entry which is preliminary data.</text>
</comment>
<accession>A0A6N9HN04</accession>
<dbReference type="SUPFAM" id="SSF54523">
    <property type="entry name" value="Pili subunits"/>
    <property type="match status" value="1"/>
</dbReference>